<accession>A0ABY9QF14</accession>
<gene>
    <name evidence="1" type="ORF">HSX42_02270</name>
</gene>
<evidence type="ECO:0000313" key="1">
    <source>
        <dbReference type="EMBL" id="WMV76667.1"/>
    </source>
</evidence>
<name>A0ABY9QF14_GEOTD</name>
<dbReference type="Proteomes" id="UP001297580">
    <property type="component" value="Chromosome"/>
</dbReference>
<evidence type="ECO:0000313" key="2">
    <source>
        <dbReference type="Proteomes" id="UP001297580"/>
    </source>
</evidence>
<proteinExistence type="predicted"/>
<reference evidence="1 2" key="1">
    <citation type="submission" date="2023-08" db="EMBL/GenBank/DDBJ databases">
        <title>Complete genome sequence of Geobacillus thermodenitrificans K1041, a genetically tractable strain representative of the genus Geobacillus.</title>
        <authorList>
            <person name="Kani S."/>
            <person name="Suzuki H."/>
        </authorList>
    </citation>
    <scope>NUCLEOTIDE SEQUENCE [LARGE SCALE GENOMIC DNA]</scope>
    <source>
        <strain evidence="1 2">K1041</strain>
    </source>
</reference>
<protein>
    <submittedName>
        <fullName evidence="1">Uncharacterized protein</fullName>
    </submittedName>
</protein>
<organism evidence="1 2">
    <name type="scientific">Geobacillus thermodenitrificans</name>
    <dbReference type="NCBI Taxonomy" id="33940"/>
    <lineage>
        <taxon>Bacteria</taxon>
        <taxon>Bacillati</taxon>
        <taxon>Bacillota</taxon>
        <taxon>Bacilli</taxon>
        <taxon>Bacillales</taxon>
        <taxon>Anoxybacillaceae</taxon>
        <taxon>Geobacillus</taxon>
    </lineage>
</organism>
<sequence>MAPISPTAVRLISKGENQWWANNNLEQLTRLLIRTRSETLVPKTATITNVY</sequence>
<dbReference type="EMBL" id="CP133461">
    <property type="protein sequence ID" value="WMV76667.1"/>
    <property type="molecule type" value="Genomic_DNA"/>
</dbReference>
<keyword evidence="2" id="KW-1185">Reference proteome</keyword>
<dbReference type="RefSeq" id="WP_311088756.1">
    <property type="nucleotide sequence ID" value="NZ_CP133461.1"/>
</dbReference>